<protein>
    <submittedName>
        <fullName evidence="3">GGDEF/EAL domain-containing protein</fullName>
    </submittedName>
</protein>
<dbReference type="SUPFAM" id="SSF141868">
    <property type="entry name" value="EAL domain-like"/>
    <property type="match status" value="1"/>
</dbReference>
<reference evidence="3 4" key="1">
    <citation type="journal article" date="2010" name="PLoS ONE">
        <title>The glycobiome of the rumen bacterium Butyrivibrio proteoclasticus B316(T) highlights adaptation to a polysaccharide-rich environment.</title>
        <authorList>
            <person name="Kelly W.J."/>
            <person name="Leahy S.C."/>
            <person name="Altermann E."/>
            <person name="Yeoman C.J."/>
            <person name="Dunne J.C."/>
            <person name="Kong Z."/>
            <person name="Pacheco D.M."/>
            <person name="Li D."/>
            <person name="Noel S.J."/>
            <person name="Moon C.D."/>
            <person name="Cookson A.L."/>
            <person name="Attwood G.T."/>
        </authorList>
    </citation>
    <scope>NUCLEOTIDE SEQUENCE [LARGE SCALE GENOMIC DNA]</scope>
    <source>
        <strain evidence="4">ATCC 51982 / DSM 14932 / B316</strain>
    </source>
</reference>
<evidence type="ECO:0000313" key="4">
    <source>
        <dbReference type="Proteomes" id="UP000001299"/>
    </source>
</evidence>
<dbReference type="GO" id="GO:0071111">
    <property type="term" value="F:cyclic-guanylate-specific phosphodiesterase activity"/>
    <property type="evidence" value="ECO:0007669"/>
    <property type="project" value="InterPro"/>
</dbReference>
<feature type="domain" description="EAL" evidence="1">
    <location>
        <begin position="424"/>
        <end position="677"/>
    </location>
</feature>
<dbReference type="Gene3D" id="3.30.70.270">
    <property type="match status" value="1"/>
</dbReference>
<dbReference type="PANTHER" id="PTHR33121:SF71">
    <property type="entry name" value="OXYGEN SENSOR PROTEIN DOSP"/>
    <property type="match status" value="1"/>
</dbReference>
<dbReference type="HOGENOM" id="CLU_000445_70_20_9"/>
<dbReference type="InterPro" id="IPR035919">
    <property type="entry name" value="EAL_sf"/>
</dbReference>
<dbReference type="Pfam" id="PF00563">
    <property type="entry name" value="EAL"/>
    <property type="match status" value="1"/>
</dbReference>
<proteinExistence type="predicted"/>
<dbReference type="Gene3D" id="3.20.20.450">
    <property type="entry name" value="EAL domain"/>
    <property type="match status" value="1"/>
</dbReference>
<dbReference type="SMART" id="SM00267">
    <property type="entry name" value="GGDEF"/>
    <property type="match status" value="1"/>
</dbReference>
<dbReference type="SUPFAM" id="SSF55073">
    <property type="entry name" value="Nucleotide cyclase"/>
    <property type="match status" value="1"/>
</dbReference>
<evidence type="ECO:0000259" key="1">
    <source>
        <dbReference type="PROSITE" id="PS50883"/>
    </source>
</evidence>
<dbReference type="InterPro" id="IPR000160">
    <property type="entry name" value="GGDEF_dom"/>
</dbReference>
<dbReference type="NCBIfam" id="TIGR00254">
    <property type="entry name" value="GGDEF"/>
    <property type="match status" value="1"/>
</dbReference>
<feature type="domain" description="GGDEF" evidence="2">
    <location>
        <begin position="287"/>
        <end position="415"/>
    </location>
</feature>
<dbReference type="InterPro" id="IPR001633">
    <property type="entry name" value="EAL_dom"/>
</dbReference>
<dbReference type="PROSITE" id="PS50883">
    <property type="entry name" value="EAL"/>
    <property type="match status" value="1"/>
</dbReference>
<dbReference type="Pfam" id="PF00990">
    <property type="entry name" value="GGDEF"/>
    <property type="match status" value="1"/>
</dbReference>
<name>E0RWP0_BUTPB</name>
<dbReference type="PANTHER" id="PTHR33121">
    <property type="entry name" value="CYCLIC DI-GMP PHOSPHODIESTERASE PDEF"/>
    <property type="match status" value="1"/>
</dbReference>
<dbReference type="InterPro" id="IPR050706">
    <property type="entry name" value="Cyclic-di-GMP_PDE-like"/>
</dbReference>
<keyword evidence="4" id="KW-1185">Reference proteome</keyword>
<dbReference type="RefSeq" id="WP_013281068.1">
    <property type="nucleotide sequence ID" value="NC_014387.1"/>
</dbReference>
<gene>
    <name evidence="3" type="ordered locus">bpr_I1677</name>
</gene>
<dbReference type="STRING" id="515622.bpr_I1677"/>
<evidence type="ECO:0000259" key="2">
    <source>
        <dbReference type="PROSITE" id="PS50887"/>
    </source>
</evidence>
<dbReference type="EMBL" id="CP001810">
    <property type="protein sequence ID" value="ADL34414.1"/>
    <property type="molecule type" value="Genomic_DNA"/>
</dbReference>
<dbReference type="eggNOG" id="COG2199">
    <property type="taxonomic scope" value="Bacteria"/>
</dbReference>
<dbReference type="InterPro" id="IPR029787">
    <property type="entry name" value="Nucleotide_cyclase"/>
</dbReference>
<dbReference type="KEGG" id="bpb:bpr_I1677"/>
<accession>E0RWP0</accession>
<dbReference type="SMART" id="SM00052">
    <property type="entry name" value="EAL"/>
    <property type="match status" value="1"/>
</dbReference>
<dbReference type="InterPro" id="IPR043128">
    <property type="entry name" value="Rev_trsase/Diguanyl_cyclase"/>
</dbReference>
<dbReference type="CDD" id="cd01948">
    <property type="entry name" value="EAL"/>
    <property type="match status" value="1"/>
</dbReference>
<dbReference type="PROSITE" id="PS50887">
    <property type="entry name" value="GGDEF"/>
    <property type="match status" value="1"/>
</dbReference>
<sequence>MGITVEELRNYIKVMQGMYDVVRLVEPASCHVVKADPAEGALEGEKCYTTWGKCERCTNCTSYQATIRNRVQEKNEVRDGVECHVISLPVPTEKNGIRNNSYCIELVSYGKKASGSRENEILAVTGNNEDALYVSIVGNKRVSDEIISLSLLDSEIGLICFDEAGNCIYSNKQAFKMFHIPNELSKMQEFIKDWLIDQYIRNTSGVWSQYYSYEGSEYLYEVHQMVATTEHGNGILGSCIAVMNITDEALNTGGVKFRETHDALTGIYNQEGFYKSVRAAITDNPDEEYYIMCSNIRKFKLINQLFGMEKGDEVLKSIARNLEQWCVKGEIYGRTHSDEFVLFMKKKNFIQEEFVEAVRNVASLLDSSIYRLEFQIGVYQIANVREHIYEMLDKARMAMESIPDGKELTIAFYDDEMLSNTLRENEIINSFHAALDEGQFHIFLQPQVDKNGKLSGGEALARWIHPERGIIPPGMFIGVLENANLIYKMDRYVWELAARQLSLWKGTDKEKYRISVNISPKDLQFLDIEVVFSELADKYQIDPGKLNLEITETAVASNIGNCIEHMDHLRKKGFLVEIDDFGSGYSSLNLLKDFVVDVLKIDMKFLPTSKDHRRAEIILEHIINMAQSLDMVVIAEGVETKEQLQMLCKMGCNLFQGYYFSKPVDIETFEGYDGKIEQ</sequence>
<organism evidence="3 4">
    <name type="scientific">Butyrivibrio proteoclasticus (strain ATCC 51982 / DSM 14932 / B316)</name>
    <name type="common">Clostridium proteoclasticum</name>
    <dbReference type="NCBI Taxonomy" id="515622"/>
    <lineage>
        <taxon>Bacteria</taxon>
        <taxon>Bacillati</taxon>
        <taxon>Bacillota</taxon>
        <taxon>Clostridia</taxon>
        <taxon>Lachnospirales</taxon>
        <taxon>Lachnospiraceae</taxon>
        <taxon>Butyrivibrio</taxon>
    </lineage>
</organism>
<evidence type="ECO:0000313" key="3">
    <source>
        <dbReference type="EMBL" id="ADL34414.1"/>
    </source>
</evidence>
<dbReference type="AlphaFoldDB" id="E0RWP0"/>
<dbReference type="eggNOG" id="COG2200">
    <property type="taxonomic scope" value="Bacteria"/>
</dbReference>
<dbReference type="Proteomes" id="UP000001299">
    <property type="component" value="Chromosome 1"/>
</dbReference>